<sequence>MSSVLKHGMRLAQLHGKVALITGSTSGIGKGIAEGLANRGCDVILNGFGTENEINLLKTEINKEYGSKVDFVGGDLSKSEDIIKLSQEIYKLYPSGLDILVNNAGIQYVSPIESFPPEKWDLLINLMLTAPFHLIQRFLPSMKTKGWGRIINMSSAHGHVASPNKSAYVSAKHGLMGLTKTVALEAAGTGVTCNAVCPGYVETPLFIHQARDRSKQQGITFEEAKKQIVQVHATGEPVSVDQVGEAVCFLCSPAASQMTGTSITMDGGWTAR</sequence>
<dbReference type="PROSITE" id="PS00061">
    <property type="entry name" value="ADH_SHORT"/>
    <property type="match status" value="1"/>
</dbReference>
<dbReference type="Proteomes" id="UP001347796">
    <property type="component" value="Unassembled WGS sequence"/>
</dbReference>
<evidence type="ECO:0000256" key="1">
    <source>
        <dbReference type="ARBA" id="ARBA00006484"/>
    </source>
</evidence>
<keyword evidence="7" id="KW-1185">Reference proteome</keyword>
<dbReference type="NCBIfam" id="TIGR01963">
    <property type="entry name" value="PHB_DH"/>
    <property type="match status" value="1"/>
</dbReference>
<dbReference type="InterPro" id="IPR036291">
    <property type="entry name" value="NAD(P)-bd_dom_sf"/>
</dbReference>
<dbReference type="EMBL" id="JAZGQO010000002">
    <property type="protein sequence ID" value="KAK6192146.1"/>
    <property type="molecule type" value="Genomic_DNA"/>
</dbReference>
<dbReference type="PANTHER" id="PTHR42879">
    <property type="entry name" value="3-OXOACYL-(ACYL-CARRIER-PROTEIN) REDUCTASE"/>
    <property type="match status" value="1"/>
</dbReference>
<gene>
    <name evidence="6" type="ORF">SNE40_003675</name>
</gene>
<name>A0AAN8KAA9_PATCE</name>
<dbReference type="InterPro" id="IPR011294">
    <property type="entry name" value="3-OHbutyrate_DH"/>
</dbReference>
<dbReference type="SUPFAM" id="SSF51735">
    <property type="entry name" value="NAD(P)-binding Rossmann-fold domains"/>
    <property type="match status" value="1"/>
</dbReference>
<dbReference type="Pfam" id="PF00106">
    <property type="entry name" value="adh_short"/>
    <property type="match status" value="1"/>
</dbReference>
<evidence type="ECO:0000256" key="3">
    <source>
        <dbReference type="ARBA" id="ARBA00023002"/>
    </source>
</evidence>
<reference evidence="6 7" key="1">
    <citation type="submission" date="2024-01" db="EMBL/GenBank/DDBJ databases">
        <title>The genome of the rayed Mediterranean limpet Patella caerulea (Linnaeus, 1758).</title>
        <authorList>
            <person name="Anh-Thu Weber A."/>
            <person name="Halstead-Nussloch G."/>
        </authorList>
    </citation>
    <scope>NUCLEOTIDE SEQUENCE [LARGE SCALE GENOMIC DNA]</scope>
    <source>
        <strain evidence="6">AATW-2023a</strain>
        <tissue evidence="6">Whole specimen</tissue>
    </source>
</reference>
<dbReference type="FunFam" id="3.40.50.720:FF:000084">
    <property type="entry name" value="Short-chain dehydrogenase reductase"/>
    <property type="match status" value="1"/>
</dbReference>
<evidence type="ECO:0000256" key="5">
    <source>
        <dbReference type="RuleBase" id="RU000363"/>
    </source>
</evidence>
<proteinExistence type="inferred from homology"/>
<organism evidence="6 7">
    <name type="scientific">Patella caerulea</name>
    <name type="common">Rayed Mediterranean limpet</name>
    <dbReference type="NCBI Taxonomy" id="87958"/>
    <lineage>
        <taxon>Eukaryota</taxon>
        <taxon>Metazoa</taxon>
        <taxon>Spiralia</taxon>
        <taxon>Lophotrochozoa</taxon>
        <taxon>Mollusca</taxon>
        <taxon>Gastropoda</taxon>
        <taxon>Patellogastropoda</taxon>
        <taxon>Patelloidea</taxon>
        <taxon>Patellidae</taxon>
        <taxon>Patella</taxon>
    </lineage>
</organism>
<dbReference type="GO" id="GO:0004316">
    <property type="term" value="F:3-oxoacyl-[acyl-carrier-protein] reductase (NADPH) activity"/>
    <property type="evidence" value="ECO:0007669"/>
    <property type="project" value="UniProtKB-EC"/>
</dbReference>
<protein>
    <recommendedName>
        <fullName evidence="2">3-oxoacyl-[acyl-carrier-protein] reductase</fullName>
        <ecNumber evidence="2">1.1.1.100</ecNumber>
    </recommendedName>
</protein>
<comment type="similarity">
    <text evidence="1 5">Belongs to the short-chain dehydrogenases/reductases (SDR) family.</text>
</comment>
<dbReference type="AlphaFoldDB" id="A0AAN8KAA9"/>
<evidence type="ECO:0000313" key="6">
    <source>
        <dbReference type="EMBL" id="KAK6192146.1"/>
    </source>
</evidence>
<evidence type="ECO:0000256" key="2">
    <source>
        <dbReference type="ARBA" id="ARBA00012948"/>
    </source>
</evidence>
<keyword evidence="3" id="KW-0560">Oxidoreductase</keyword>
<dbReference type="InterPro" id="IPR050259">
    <property type="entry name" value="SDR"/>
</dbReference>
<dbReference type="InterPro" id="IPR002347">
    <property type="entry name" value="SDR_fam"/>
</dbReference>
<evidence type="ECO:0000313" key="7">
    <source>
        <dbReference type="Proteomes" id="UP001347796"/>
    </source>
</evidence>
<evidence type="ECO:0000256" key="4">
    <source>
        <dbReference type="ARBA" id="ARBA00048508"/>
    </source>
</evidence>
<dbReference type="EC" id="1.1.1.100" evidence="2"/>
<comment type="caution">
    <text evidence="6">The sequence shown here is derived from an EMBL/GenBank/DDBJ whole genome shotgun (WGS) entry which is preliminary data.</text>
</comment>
<accession>A0AAN8KAA9</accession>
<comment type="catalytic activity">
    <reaction evidence="4">
        <text>a (3R)-hydroxyacyl-[ACP] + NADP(+) = a 3-oxoacyl-[ACP] + NADPH + H(+)</text>
        <dbReference type="Rhea" id="RHEA:17397"/>
        <dbReference type="Rhea" id="RHEA-COMP:9916"/>
        <dbReference type="Rhea" id="RHEA-COMP:9945"/>
        <dbReference type="ChEBI" id="CHEBI:15378"/>
        <dbReference type="ChEBI" id="CHEBI:57783"/>
        <dbReference type="ChEBI" id="CHEBI:58349"/>
        <dbReference type="ChEBI" id="CHEBI:78776"/>
        <dbReference type="ChEBI" id="CHEBI:78827"/>
        <dbReference type="EC" id="1.1.1.100"/>
    </reaction>
</comment>
<dbReference type="PANTHER" id="PTHR42879:SF2">
    <property type="entry name" value="3-OXOACYL-[ACYL-CARRIER-PROTEIN] REDUCTASE FABG"/>
    <property type="match status" value="1"/>
</dbReference>
<dbReference type="Gene3D" id="3.40.50.720">
    <property type="entry name" value="NAD(P)-binding Rossmann-like Domain"/>
    <property type="match status" value="1"/>
</dbReference>
<dbReference type="PRINTS" id="PR00080">
    <property type="entry name" value="SDRFAMILY"/>
</dbReference>
<dbReference type="InterPro" id="IPR020904">
    <property type="entry name" value="Sc_DH/Rdtase_CS"/>
</dbReference>
<dbReference type="GO" id="GO:0032787">
    <property type="term" value="P:monocarboxylic acid metabolic process"/>
    <property type="evidence" value="ECO:0007669"/>
    <property type="project" value="UniProtKB-ARBA"/>
</dbReference>
<dbReference type="NCBIfam" id="NF009093">
    <property type="entry name" value="PRK12429.1"/>
    <property type="match status" value="1"/>
</dbReference>
<dbReference type="PRINTS" id="PR00081">
    <property type="entry name" value="GDHRDH"/>
</dbReference>
<dbReference type="GO" id="GO:0003858">
    <property type="term" value="F:3-hydroxybutyrate dehydrogenase activity"/>
    <property type="evidence" value="ECO:0007669"/>
    <property type="project" value="InterPro"/>
</dbReference>